<evidence type="ECO:0000313" key="2">
    <source>
        <dbReference type="Proteomes" id="UP001333110"/>
    </source>
</evidence>
<dbReference type="Proteomes" id="UP001333110">
    <property type="component" value="Unassembled WGS sequence"/>
</dbReference>
<protein>
    <submittedName>
        <fullName evidence="1">Uncharacterized protein</fullName>
    </submittedName>
</protein>
<accession>A0AAN7NTM4</accession>
<proteinExistence type="predicted"/>
<sequence length="265" mass="29102">MPFLNIVPSLAFNELFQEMIHHILHHALKAGRLWRQGGYCKDVVRQLGENKGNLTKQTLTYLEQEQRVAIKMLDGLEHKMYKKQPRDQCLLKALGDVMTPRDKLDCSSINVRVGSRGKHIDSKITQGHIVEEYEDSTVHICIDISTLSRNNPNAVIAKLGATFPGKTVCCGPAETLGKAGSVGSPLCKWAGTGSMQKHLCAQWFSSVESTDKINLQESEGEMRGVVLGCPGARCTSCVSLTGVLEKVQNSGILMQTSEGRNSHVI</sequence>
<dbReference type="AlphaFoldDB" id="A0AAN7NTM4"/>
<organism evidence="1 2">
    <name type="scientific">Mycteria americana</name>
    <name type="common">Wood stork</name>
    <dbReference type="NCBI Taxonomy" id="33587"/>
    <lineage>
        <taxon>Eukaryota</taxon>
        <taxon>Metazoa</taxon>
        <taxon>Chordata</taxon>
        <taxon>Craniata</taxon>
        <taxon>Vertebrata</taxon>
        <taxon>Euteleostomi</taxon>
        <taxon>Archelosauria</taxon>
        <taxon>Archosauria</taxon>
        <taxon>Dinosauria</taxon>
        <taxon>Saurischia</taxon>
        <taxon>Theropoda</taxon>
        <taxon>Coelurosauria</taxon>
        <taxon>Aves</taxon>
        <taxon>Neognathae</taxon>
        <taxon>Neoaves</taxon>
        <taxon>Aequornithes</taxon>
        <taxon>Ciconiiformes</taxon>
        <taxon>Ciconiidae</taxon>
        <taxon>Mycteria</taxon>
    </lineage>
</organism>
<evidence type="ECO:0000313" key="1">
    <source>
        <dbReference type="EMBL" id="KAK4816923.1"/>
    </source>
</evidence>
<gene>
    <name evidence="1" type="ORF">QYF61_025419</name>
</gene>
<dbReference type="EMBL" id="JAUNZN010000009">
    <property type="protein sequence ID" value="KAK4816923.1"/>
    <property type="molecule type" value="Genomic_DNA"/>
</dbReference>
<name>A0AAN7NTM4_MYCAM</name>
<comment type="caution">
    <text evidence="1">The sequence shown here is derived from an EMBL/GenBank/DDBJ whole genome shotgun (WGS) entry which is preliminary data.</text>
</comment>
<keyword evidence="2" id="KW-1185">Reference proteome</keyword>
<reference evidence="1 2" key="1">
    <citation type="journal article" date="2023" name="J. Hered.">
        <title>Chromosome-level genome of the wood stork (Mycteria americana) provides insight into avian chromosome evolution.</title>
        <authorList>
            <person name="Flamio R. Jr."/>
            <person name="Ramstad K.M."/>
        </authorList>
    </citation>
    <scope>NUCLEOTIDE SEQUENCE [LARGE SCALE GENOMIC DNA]</scope>
    <source>
        <strain evidence="1">JAX WOST 10</strain>
    </source>
</reference>